<proteinExistence type="predicted"/>
<comment type="caution">
    <text evidence="2">The sequence shown here is derived from an EMBL/GenBank/DDBJ whole genome shotgun (WGS) entry which is preliminary data.</text>
</comment>
<name>A0A212EVI9_DANPL</name>
<accession>A0A212EVI9</accession>
<dbReference type="AlphaFoldDB" id="A0A212EVI9"/>
<gene>
    <name evidence="2" type="ORF">KGM_215682</name>
</gene>
<feature type="compositionally biased region" description="Polar residues" evidence="1">
    <location>
        <begin position="105"/>
        <end position="116"/>
    </location>
</feature>
<reference evidence="2 3" key="1">
    <citation type="journal article" date="2011" name="Cell">
        <title>The monarch butterfly genome yields insights into long-distance migration.</title>
        <authorList>
            <person name="Zhan S."/>
            <person name="Merlin C."/>
            <person name="Boore J.L."/>
            <person name="Reppert S.M."/>
        </authorList>
    </citation>
    <scope>NUCLEOTIDE SEQUENCE [LARGE SCALE GENOMIC DNA]</scope>
    <source>
        <strain evidence="2">F-2</strain>
    </source>
</reference>
<feature type="region of interest" description="Disordered" evidence="1">
    <location>
        <begin position="94"/>
        <end position="116"/>
    </location>
</feature>
<protein>
    <submittedName>
        <fullName evidence="2">Uncharacterized protein</fullName>
    </submittedName>
</protein>
<evidence type="ECO:0000256" key="1">
    <source>
        <dbReference type="SAM" id="MobiDB-lite"/>
    </source>
</evidence>
<organism evidence="2 3">
    <name type="scientific">Danaus plexippus plexippus</name>
    <dbReference type="NCBI Taxonomy" id="278856"/>
    <lineage>
        <taxon>Eukaryota</taxon>
        <taxon>Metazoa</taxon>
        <taxon>Ecdysozoa</taxon>
        <taxon>Arthropoda</taxon>
        <taxon>Hexapoda</taxon>
        <taxon>Insecta</taxon>
        <taxon>Pterygota</taxon>
        <taxon>Neoptera</taxon>
        <taxon>Endopterygota</taxon>
        <taxon>Lepidoptera</taxon>
        <taxon>Glossata</taxon>
        <taxon>Ditrysia</taxon>
        <taxon>Papilionoidea</taxon>
        <taxon>Nymphalidae</taxon>
        <taxon>Danainae</taxon>
        <taxon>Danaini</taxon>
        <taxon>Danaina</taxon>
        <taxon>Danaus</taxon>
        <taxon>Danaus</taxon>
    </lineage>
</organism>
<dbReference type="KEGG" id="dpl:KGM_215682"/>
<sequence length="116" mass="11854">MTPSPARAGGAGRAVRGAGGERRGDVASPVANSLLPVPAGRQSLLERGTDRVDPLRSGHLFCGDIDGVPLGQRGVLPGSTQINRLVQDAAHGAEPEPMLGANDARTPTTALYTPPL</sequence>
<keyword evidence="3" id="KW-1185">Reference proteome</keyword>
<dbReference type="InParanoid" id="A0A212EVI9"/>
<dbReference type="Proteomes" id="UP000007151">
    <property type="component" value="Unassembled WGS sequence"/>
</dbReference>
<dbReference type="EMBL" id="AGBW02012194">
    <property type="protein sequence ID" value="OWR45477.1"/>
    <property type="molecule type" value="Genomic_DNA"/>
</dbReference>
<feature type="region of interest" description="Disordered" evidence="1">
    <location>
        <begin position="1"/>
        <end position="33"/>
    </location>
</feature>
<evidence type="ECO:0000313" key="2">
    <source>
        <dbReference type="EMBL" id="OWR45477.1"/>
    </source>
</evidence>
<evidence type="ECO:0000313" key="3">
    <source>
        <dbReference type="Proteomes" id="UP000007151"/>
    </source>
</evidence>